<dbReference type="AlphaFoldDB" id="A0A9P3LAE2"/>
<accession>A0A9P3LAE2</accession>
<reference evidence="2 3" key="1">
    <citation type="submission" date="2021-08" db="EMBL/GenBank/DDBJ databases">
        <title>Draft Genome Sequence of Phanerochaete sordida strain YK-624.</title>
        <authorList>
            <person name="Mori T."/>
            <person name="Dohra H."/>
            <person name="Suzuki T."/>
            <person name="Kawagishi H."/>
            <person name="Hirai H."/>
        </authorList>
    </citation>
    <scope>NUCLEOTIDE SEQUENCE [LARGE SCALE GENOMIC DNA]</scope>
    <source>
        <strain evidence="2 3">YK-624</strain>
    </source>
</reference>
<comment type="caution">
    <text evidence="2">The sequence shown here is derived from an EMBL/GenBank/DDBJ whole genome shotgun (WGS) entry which is preliminary data.</text>
</comment>
<evidence type="ECO:0000256" key="1">
    <source>
        <dbReference type="SAM" id="MobiDB-lite"/>
    </source>
</evidence>
<feature type="region of interest" description="Disordered" evidence="1">
    <location>
        <begin position="1"/>
        <end position="22"/>
    </location>
</feature>
<gene>
    <name evidence="2" type="ORF">PsYK624_035270</name>
</gene>
<protein>
    <submittedName>
        <fullName evidence="2">Uncharacterized protein</fullName>
    </submittedName>
</protein>
<sequence>MSNGRRLSDTPSPPTSTHMRRKHHLVTSYLRRIGSTAPRYLAYLDLRDAALVVFVRSRAHSRALAFSAFAPPRLTHSTPYQGPSRRPRRRSFPASVTSRFRISPPLRHSRLLRFPALPTPYANGQLPGS</sequence>
<name>A0A9P3LAE2_9APHY</name>
<dbReference type="Proteomes" id="UP000703269">
    <property type="component" value="Unassembled WGS sequence"/>
</dbReference>
<keyword evidence="3" id="KW-1185">Reference proteome</keyword>
<dbReference type="EMBL" id="BPQB01000006">
    <property type="protein sequence ID" value="GJE87444.1"/>
    <property type="molecule type" value="Genomic_DNA"/>
</dbReference>
<evidence type="ECO:0000313" key="2">
    <source>
        <dbReference type="EMBL" id="GJE87444.1"/>
    </source>
</evidence>
<proteinExistence type="predicted"/>
<organism evidence="2 3">
    <name type="scientific">Phanerochaete sordida</name>
    <dbReference type="NCBI Taxonomy" id="48140"/>
    <lineage>
        <taxon>Eukaryota</taxon>
        <taxon>Fungi</taxon>
        <taxon>Dikarya</taxon>
        <taxon>Basidiomycota</taxon>
        <taxon>Agaricomycotina</taxon>
        <taxon>Agaricomycetes</taxon>
        <taxon>Polyporales</taxon>
        <taxon>Phanerochaetaceae</taxon>
        <taxon>Phanerochaete</taxon>
    </lineage>
</organism>
<feature type="region of interest" description="Disordered" evidence="1">
    <location>
        <begin position="74"/>
        <end position="96"/>
    </location>
</feature>
<evidence type="ECO:0000313" key="3">
    <source>
        <dbReference type="Proteomes" id="UP000703269"/>
    </source>
</evidence>